<evidence type="ECO:0000259" key="3">
    <source>
        <dbReference type="PROSITE" id="PS51898"/>
    </source>
</evidence>
<dbReference type="InterPro" id="IPR002104">
    <property type="entry name" value="Integrase_catalytic"/>
</dbReference>
<proteinExistence type="predicted"/>
<dbReference type="Proteomes" id="UP000643405">
    <property type="component" value="Unassembled WGS sequence"/>
</dbReference>
<gene>
    <name evidence="4" type="ORF">ICI42_12095</name>
</gene>
<sequence length="294" mass="31876">MHSLDRQHSDGTFANAIVEADDDQPAPRANATQRAYAADWSHFSSWCRRAGFSPMPADPGTVALYLSACASGSADGRALSASTLERRLAGLVWNYAQRGDRLDRKDQRLADAVGLIRRDHARPPEQKQTIGSDDLLAMLETLGHDLRGLRDRAVLLIGFAGGLRRAEIVGLDCGADQSEDGSGWIDIRDAGLVVSLRSKTGWRTVEIGRGASDRSCPVAALEQWLKLSRISRGPVFRRVFNDGKTVEVQRLADKHVARLVKSAALAAGIRGDLPEAERAMAFASRSLRANPGGR</sequence>
<dbReference type="InterPro" id="IPR013762">
    <property type="entry name" value="Integrase-like_cat_sf"/>
</dbReference>
<dbReference type="Gene3D" id="1.10.443.10">
    <property type="entry name" value="Intergrase catalytic core"/>
    <property type="match status" value="1"/>
</dbReference>
<evidence type="ECO:0000313" key="4">
    <source>
        <dbReference type="EMBL" id="MBD0415400.1"/>
    </source>
</evidence>
<comment type="caution">
    <text evidence="4">The sequence shown here is derived from an EMBL/GenBank/DDBJ whole genome shotgun (WGS) entry which is preliminary data.</text>
</comment>
<dbReference type="GO" id="GO:0003677">
    <property type="term" value="F:DNA binding"/>
    <property type="evidence" value="ECO:0007669"/>
    <property type="project" value="UniProtKB-KW"/>
</dbReference>
<keyword evidence="2" id="KW-0233">DNA recombination</keyword>
<reference evidence="4" key="1">
    <citation type="submission" date="2020-09" db="EMBL/GenBank/DDBJ databases">
        <title>Genome seq and assembly of Tianweitania sp.</title>
        <authorList>
            <person name="Chhetri G."/>
        </authorList>
    </citation>
    <scope>NUCLEOTIDE SEQUENCE</scope>
    <source>
        <strain evidence="4">Rool2</strain>
    </source>
</reference>
<keyword evidence="1" id="KW-0238">DNA-binding</keyword>
<dbReference type="Gene3D" id="1.10.150.130">
    <property type="match status" value="1"/>
</dbReference>
<protein>
    <submittedName>
        <fullName evidence="4">Integrase</fullName>
    </submittedName>
</protein>
<dbReference type="GO" id="GO:0015074">
    <property type="term" value="P:DNA integration"/>
    <property type="evidence" value="ECO:0007669"/>
    <property type="project" value="InterPro"/>
</dbReference>
<dbReference type="GO" id="GO:0006310">
    <property type="term" value="P:DNA recombination"/>
    <property type="evidence" value="ECO:0007669"/>
    <property type="project" value="UniProtKB-KW"/>
</dbReference>
<name>A0A8J6Q3A2_9HYPH</name>
<dbReference type="SUPFAM" id="SSF47823">
    <property type="entry name" value="lambda integrase-like, N-terminal domain"/>
    <property type="match status" value="1"/>
</dbReference>
<evidence type="ECO:0000256" key="2">
    <source>
        <dbReference type="ARBA" id="ARBA00023172"/>
    </source>
</evidence>
<dbReference type="PROSITE" id="PS51898">
    <property type="entry name" value="TYR_RECOMBINASE"/>
    <property type="match status" value="1"/>
</dbReference>
<dbReference type="InterPro" id="IPR010998">
    <property type="entry name" value="Integrase_recombinase_N"/>
</dbReference>
<evidence type="ECO:0000256" key="1">
    <source>
        <dbReference type="ARBA" id="ARBA00023125"/>
    </source>
</evidence>
<dbReference type="SUPFAM" id="SSF56349">
    <property type="entry name" value="DNA breaking-rejoining enzymes"/>
    <property type="match status" value="1"/>
</dbReference>
<dbReference type="AlphaFoldDB" id="A0A8J6Q3A2"/>
<dbReference type="EMBL" id="JACVVX010000003">
    <property type="protein sequence ID" value="MBD0415400.1"/>
    <property type="molecule type" value="Genomic_DNA"/>
</dbReference>
<dbReference type="RefSeq" id="WP_188164824.1">
    <property type="nucleotide sequence ID" value="NZ_JACVVX010000003.1"/>
</dbReference>
<keyword evidence="5" id="KW-1185">Reference proteome</keyword>
<evidence type="ECO:0000313" key="5">
    <source>
        <dbReference type="Proteomes" id="UP000643405"/>
    </source>
</evidence>
<dbReference type="InterPro" id="IPR011010">
    <property type="entry name" value="DNA_brk_join_enz"/>
</dbReference>
<accession>A0A8J6Q3A2</accession>
<organism evidence="4 5">
    <name type="scientific">Oryzicola mucosus</name>
    <dbReference type="NCBI Taxonomy" id="2767425"/>
    <lineage>
        <taxon>Bacteria</taxon>
        <taxon>Pseudomonadati</taxon>
        <taxon>Pseudomonadota</taxon>
        <taxon>Alphaproteobacteria</taxon>
        <taxon>Hyphomicrobiales</taxon>
        <taxon>Phyllobacteriaceae</taxon>
        <taxon>Oryzicola</taxon>
    </lineage>
</organism>
<feature type="domain" description="Tyr recombinase" evidence="3">
    <location>
        <begin position="125"/>
        <end position="294"/>
    </location>
</feature>